<proteinExistence type="predicted"/>
<dbReference type="PANTHER" id="PTHR43687">
    <property type="entry name" value="ADENYLYLSULFATE REDUCTASE, BETA SUBUNIT"/>
    <property type="match status" value="1"/>
</dbReference>
<evidence type="ECO:0000259" key="5">
    <source>
        <dbReference type="PROSITE" id="PS51379"/>
    </source>
</evidence>
<keyword evidence="1" id="KW-0004">4Fe-4S</keyword>
<name>A0A931AW37_9FIRM</name>
<dbReference type="RefSeq" id="WP_270454136.1">
    <property type="nucleotide sequence ID" value="NZ_JADPIE010000004.1"/>
</dbReference>
<keyword evidence="7" id="KW-1185">Reference proteome</keyword>
<dbReference type="EMBL" id="JADPIE010000004">
    <property type="protein sequence ID" value="MBF8437176.1"/>
    <property type="molecule type" value="Genomic_DNA"/>
</dbReference>
<comment type="caution">
    <text evidence="6">The sequence shown here is derived from an EMBL/GenBank/DDBJ whole genome shotgun (WGS) entry which is preliminary data.</text>
</comment>
<dbReference type="GO" id="GO:0046872">
    <property type="term" value="F:metal ion binding"/>
    <property type="evidence" value="ECO:0007669"/>
    <property type="project" value="UniProtKB-KW"/>
</dbReference>
<dbReference type="PROSITE" id="PS00198">
    <property type="entry name" value="4FE4S_FER_1"/>
    <property type="match status" value="1"/>
</dbReference>
<dbReference type="GO" id="GO:0051539">
    <property type="term" value="F:4 iron, 4 sulfur cluster binding"/>
    <property type="evidence" value="ECO:0007669"/>
    <property type="project" value="UniProtKB-KW"/>
</dbReference>
<evidence type="ECO:0000313" key="6">
    <source>
        <dbReference type="EMBL" id="MBF8437176.1"/>
    </source>
</evidence>
<dbReference type="PROSITE" id="PS51379">
    <property type="entry name" value="4FE4S_FER_2"/>
    <property type="match status" value="2"/>
</dbReference>
<dbReference type="PANTHER" id="PTHR43687:SF4">
    <property type="entry name" value="BLR5484 PROTEIN"/>
    <property type="match status" value="1"/>
</dbReference>
<evidence type="ECO:0000256" key="1">
    <source>
        <dbReference type="ARBA" id="ARBA00022485"/>
    </source>
</evidence>
<dbReference type="SUPFAM" id="SSF54862">
    <property type="entry name" value="4Fe-4S ferredoxins"/>
    <property type="match status" value="1"/>
</dbReference>
<evidence type="ECO:0000256" key="2">
    <source>
        <dbReference type="ARBA" id="ARBA00022723"/>
    </source>
</evidence>
<evidence type="ECO:0000313" key="7">
    <source>
        <dbReference type="Proteomes" id="UP000621436"/>
    </source>
</evidence>
<keyword evidence="4" id="KW-0411">Iron-sulfur</keyword>
<dbReference type="Pfam" id="PF13187">
    <property type="entry name" value="Fer4_9"/>
    <property type="match status" value="1"/>
</dbReference>
<dbReference type="InterPro" id="IPR050572">
    <property type="entry name" value="Fe-S_Ferredoxin"/>
</dbReference>
<protein>
    <submittedName>
        <fullName evidence="6">4Fe-4S binding protein</fullName>
    </submittedName>
</protein>
<keyword evidence="2" id="KW-0479">Metal-binding</keyword>
<dbReference type="Gene3D" id="3.30.70.20">
    <property type="match status" value="1"/>
</dbReference>
<reference evidence="6" key="1">
    <citation type="submission" date="2020-11" db="EMBL/GenBank/DDBJ databases">
        <title>Halonatronomonas betainensis gen. nov., sp. nov. a novel haloalkaliphilic representative of the family Halanaerobiacae capable of betaine degradation.</title>
        <authorList>
            <person name="Boltyanskaya Y."/>
            <person name="Kevbrin V."/>
            <person name="Detkova E."/>
            <person name="Grouzdev D.S."/>
            <person name="Koziaeva V."/>
            <person name="Zhilina T."/>
        </authorList>
    </citation>
    <scope>NUCLEOTIDE SEQUENCE</scope>
    <source>
        <strain evidence="6">Z-7014</strain>
    </source>
</reference>
<feature type="domain" description="4Fe-4S ferredoxin-type" evidence="5">
    <location>
        <begin position="5"/>
        <end position="35"/>
    </location>
</feature>
<feature type="domain" description="4Fe-4S ferredoxin-type" evidence="5">
    <location>
        <begin position="36"/>
        <end position="65"/>
    </location>
</feature>
<accession>A0A931AW37</accession>
<dbReference type="InterPro" id="IPR017900">
    <property type="entry name" value="4Fe4S_Fe_S_CS"/>
</dbReference>
<gene>
    <name evidence="6" type="ORF">I0Q91_08810</name>
</gene>
<dbReference type="Proteomes" id="UP000621436">
    <property type="component" value="Unassembled WGS sequence"/>
</dbReference>
<sequence>MARKGKVKIARPDWCKTCGICIEVCPVEVLELGNTRIQIAHLENCIGCENCELSCPDFVLKVVEDNE</sequence>
<dbReference type="AlphaFoldDB" id="A0A931AW37"/>
<organism evidence="6 7">
    <name type="scientific">Halonatronomonas betaini</name>
    <dbReference type="NCBI Taxonomy" id="2778430"/>
    <lineage>
        <taxon>Bacteria</taxon>
        <taxon>Bacillati</taxon>
        <taxon>Bacillota</taxon>
        <taxon>Clostridia</taxon>
        <taxon>Halanaerobiales</taxon>
        <taxon>Halarsenatibacteraceae</taxon>
        <taxon>Halonatronomonas</taxon>
    </lineage>
</organism>
<dbReference type="InterPro" id="IPR017896">
    <property type="entry name" value="4Fe4S_Fe-S-bd"/>
</dbReference>
<evidence type="ECO:0000256" key="4">
    <source>
        <dbReference type="ARBA" id="ARBA00023014"/>
    </source>
</evidence>
<evidence type="ECO:0000256" key="3">
    <source>
        <dbReference type="ARBA" id="ARBA00023004"/>
    </source>
</evidence>
<keyword evidence="3" id="KW-0408">Iron</keyword>